<evidence type="ECO:0000256" key="5">
    <source>
        <dbReference type="ARBA" id="ARBA00023004"/>
    </source>
</evidence>
<dbReference type="InterPro" id="IPR002401">
    <property type="entry name" value="Cyt_P450_E_grp-I"/>
</dbReference>
<dbReference type="Proteomes" id="UP000297814">
    <property type="component" value="Unassembled WGS sequence"/>
</dbReference>
<gene>
    <name evidence="10" type="ORF">BHYA_0142g00060</name>
</gene>
<keyword evidence="4 9" id="KW-0560">Oxidoreductase</keyword>
<sequence length="384" mass="43893">MPAGGRRRNKCVRLMQMFGLVKASAATIDYDLHRMRRGAMSKFFSKELIRRIEPMMNLNVEKLLVGLREFQETGEQINCLAMFGAFTNDLISEYAFGFNTNWLGAPNFHAAFYHMMDGFHKFGPLAVQFLWFIPMINAISKTLRQSMNPGGNKFLEFKQELLSNIDKTSKAKAASHQEGKEAKTLFDEISASKILEMKKQRSRLLDKARNISIAGTETTSLTLSCSNSRGSWNSNGYRNRQTRNAPDQFMKYDDGKKVWLIPPGTDVGMATPLIHLNPKIFQNPLVFNPDRFIEDPSLKRNLMSFSHGSRQCLGMQLAYAELYLMLASLWRKFGCKEDKGDEDWLELYQTDKTDFEIAADRFVSYPKKMEQSREGFLSATAIVL</sequence>
<evidence type="ECO:0000256" key="2">
    <source>
        <dbReference type="ARBA" id="ARBA00010617"/>
    </source>
</evidence>
<keyword evidence="11" id="KW-1185">Reference proteome</keyword>
<evidence type="ECO:0000256" key="4">
    <source>
        <dbReference type="ARBA" id="ARBA00023002"/>
    </source>
</evidence>
<dbReference type="EMBL" id="PQXK01000142">
    <property type="protein sequence ID" value="TGO35890.1"/>
    <property type="molecule type" value="Genomic_DNA"/>
</dbReference>
<keyword evidence="3 8" id="KW-0479">Metal-binding</keyword>
<keyword evidence="7 9" id="KW-0503">Monooxygenase</keyword>
<dbReference type="GO" id="GO:0020037">
    <property type="term" value="F:heme binding"/>
    <property type="evidence" value="ECO:0007669"/>
    <property type="project" value="InterPro"/>
</dbReference>
<feature type="binding site" description="axial binding residue" evidence="8">
    <location>
        <position position="312"/>
    </location>
    <ligand>
        <name>heme</name>
        <dbReference type="ChEBI" id="CHEBI:30413"/>
    </ligand>
    <ligandPart>
        <name>Fe</name>
        <dbReference type="ChEBI" id="CHEBI:18248"/>
    </ligandPart>
</feature>
<dbReference type="PANTHER" id="PTHR24305:SF157">
    <property type="entry name" value="N-ACETYLTRYPTOPHAN 6-HYDROXYLASE IVOC-RELATED"/>
    <property type="match status" value="1"/>
</dbReference>
<dbReference type="GO" id="GO:0016705">
    <property type="term" value="F:oxidoreductase activity, acting on paired donors, with incorporation or reduction of molecular oxygen"/>
    <property type="evidence" value="ECO:0007669"/>
    <property type="project" value="InterPro"/>
</dbReference>
<proteinExistence type="inferred from homology"/>
<evidence type="ECO:0000256" key="6">
    <source>
        <dbReference type="ARBA" id="ARBA00023026"/>
    </source>
</evidence>
<evidence type="ECO:0000256" key="1">
    <source>
        <dbReference type="ARBA" id="ARBA00001971"/>
    </source>
</evidence>
<dbReference type="InterPro" id="IPR001128">
    <property type="entry name" value="Cyt_P450"/>
</dbReference>
<keyword evidence="5 8" id="KW-0408">Iron</keyword>
<comment type="cofactor">
    <cofactor evidence="1 8">
        <name>heme</name>
        <dbReference type="ChEBI" id="CHEBI:30413"/>
    </cofactor>
</comment>
<reference evidence="10 11" key="1">
    <citation type="submission" date="2017-12" db="EMBL/GenBank/DDBJ databases">
        <title>Comparative genomics of Botrytis spp.</title>
        <authorList>
            <person name="Valero-Jimenez C.A."/>
            <person name="Tapia P."/>
            <person name="Veloso J."/>
            <person name="Silva-Moreno E."/>
            <person name="Staats M."/>
            <person name="Valdes J.H."/>
            <person name="Van Kan J.A.L."/>
        </authorList>
    </citation>
    <scope>NUCLEOTIDE SEQUENCE [LARGE SCALE GENOMIC DNA]</scope>
    <source>
        <strain evidence="10 11">Bh0001</strain>
    </source>
</reference>
<evidence type="ECO:0000256" key="7">
    <source>
        <dbReference type="ARBA" id="ARBA00023033"/>
    </source>
</evidence>
<dbReference type="PANTHER" id="PTHR24305">
    <property type="entry name" value="CYTOCHROME P450"/>
    <property type="match status" value="1"/>
</dbReference>
<keyword evidence="8 9" id="KW-0349">Heme</keyword>
<evidence type="ECO:0000313" key="10">
    <source>
        <dbReference type="EMBL" id="TGO35890.1"/>
    </source>
</evidence>
<evidence type="ECO:0000256" key="8">
    <source>
        <dbReference type="PIRSR" id="PIRSR602401-1"/>
    </source>
</evidence>
<accession>A0A4Z1GKD9</accession>
<evidence type="ECO:0000256" key="9">
    <source>
        <dbReference type="RuleBase" id="RU000461"/>
    </source>
</evidence>
<evidence type="ECO:0008006" key="12">
    <source>
        <dbReference type="Google" id="ProtNLM"/>
    </source>
</evidence>
<comment type="caution">
    <text evidence="10">The sequence shown here is derived from an EMBL/GenBank/DDBJ whole genome shotgun (WGS) entry which is preliminary data.</text>
</comment>
<dbReference type="CDD" id="cd11062">
    <property type="entry name" value="CYP58-like"/>
    <property type="match status" value="1"/>
</dbReference>
<dbReference type="SUPFAM" id="SSF48264">
    <property type="entry name" value="Cytochrome P450"/>
    <property type="match status" value="1"/>
</dbReference>
<dbReference type="PRINTS" id="PR00463">
    <property type="entry name" value="EP450I"/>
</dbReference>
<comment type="similarity">
    <text evidence="2 9">Belongs to the cytochrome P450 family.</text>
</comment>
<dbReference type="InterPro" id="IPR017972">
    <property type="entry name" value="Cyt_P450_CS"/>
</dbReference>
<dbReference type="Gene3D" id="1.10.630.10">
    <property type="entry name" value="Cytochrome P450"/>
    <property type="match status" value="2"/>
</dbReference>
<keyword evidence="6" id="KW-0843">Virulence</keyword>
<dbReference type="InterPro" id="IPR050121">
    <property type="entry name" value="Cytochrome_P450_monoxygenase"/>
</dbReference>
<evidence type="ECO:0000313" key="11">
    <source>
        <dbReference type="Proteomes" id="UP000297814"/>
    </source>
</evidence>
<protein>
    <recommendedName>
        <fullName evidence="12">Cytochrome P450</fullName>
    </recommendedName>
</protein>
<dbReference type="PROSITE" id="PS00086">
    <property type="entry name" value="CYTOCHROME_P450"/>
    <property type="match status" value="1"/>
</dbReference>
<dbReference type="InterPro" id="IPR036396">
    <property type="entry name" value="Cyt_P450_sf"/>
</dbReference>
<dbReference type="GO" id="GO:0004497">
    <property type="term" value="F:monooxygenase activity"/>
    <property type="evidence" value="ECO:0007669"/>
    <property type="project" value="UniProtKB-KW"/>
</dbReference>
<name>A0A4Z1GKD9_9HELO</name>
<dbReference type="Pfam" id="PF00067">
    <property type="entry name" value="p450"/>
    <property type="match status" value="2"/>
</dbReference>
<evidence type="ECO:0000256" key="3">
    <source>
        <dbReference type="ARBA" id="ARBA00022723"/>
    </source>
</evidence>
<organism evidence="10 11">
    <name type="scientific">Botrytis hyacinthi</name>
    <dbReference type="NCBI Taxonomy" id="278943"/>
    <lineage>
        <taxon>Eukaryota</taxon>
        <taxon>Fungi</taxon>
        <taxon>Dikarya</taxon>
        <taxon>Ascomycota</taxon>
        <taxon>Pezizomycotina</taxon>
        <taxon>Leotiomycetes</taxon>
        <taxon>Helotiales</taxon>
        <taxon>Sclerotiniaceae</taxon>
        <taxon>Botrytis</taxon>
    </lineage>
</organism>
<dbReference type="AlphaFoldDB" id="A0A4Z1GKD9"/>
<dbReference type="GO" id="GO:0005506">
    <property type="term" value="F:iron ion binding"/>
    <property type="evidence" value="ECO:0007669"/>
    <property type="project" value="InterPro"/>
</dbReference>